<dbReference type="PANTHER" id="PTHR11748">
    <property type="entry name" value="D-LACTATE DEHYDROGENASE"/>
    <property type="match status" value="1"/>
</dbReference>
<dbReference type="SUPFAM" id="SSF55103">
    <property type="entry name" value="FAD-linked oxidases, C-terminal domain"/>
    <property type="match status" value="1"/>
</dbReference>
<dbReference type="InterPro" id="IPR006094">
    <property type="entry name" value="Oxid_FAD_bind_N"/>
</dbReference>
<dbReference type="PANTHER" id="PTHR11748:SF103">
    <property type="entry name" value="GLYCOLATE OXIDASE SUBUNIT GLCE"/>
    <property type="match status" value="1"/>
</dbReference>
<protein>
    <submittedName>
        <fullName evidence="6">FAD-binding oxidoreductase</fullName>
    </submittedName>
</protein>
<dbReference type="EMBL" id="JTJC03000006">
    <property type="protein sequence ID" value="NHC36972.1"/>
    <property type="molecule type" value="Genomic_DNA"/>
</dbReference>
<keyword evidence="2" id="KW-0285">Flavoprotein</keyword>
<name>A0A9X5EA93_9CYAN</name>
<dbReference type="Pfam" id="PF01565">
    <property type="entry name" value="FAD_binding_4"/>
    <property type="match status" value="1"/>
</dbReference>
<keyword evidence="4" id="KW-0560">Oxidoreductase</keyword>
<proteinExistence type="predicted"/>
<dbReference type="SUPFAM" id="SSF56176">
    <property type="entry name" value="FAD-binding/transporter-associated domain-like"/>
    <property type="match status" value="1"/>
</dbReference>
<dbReference type="AlphaFoldDB" id="A0A9X5EA93"/>
<evidence type="ECO:0000256" key="2">
    <source>
        <dbReference type="ARBA" id="ARBA00022630"/>
    </source>
</evidence>
<keyword evidence="7" id="KW-1185">Reference proteome</keyword>
<dbReference type="Pfam" id="PF02913">
    <property type="entry name" value="FAD-oxidase_C"/>
    <property type="match status" value="1"/>
</dbReference>
<evidence type="ECO:0000259" key="5">
    <source>
        <dbReference type="PROSITE" id="PS51387"/>
    </source>
</evidence>
<gene>
    <name evidence="6" type="ORF">QH73_0020425</name>
</gene>
<dbReference type="GO" id="GO:0016491">
    <property type="term" value="F:oxidoreductase activity"/>
    <property type="evidence" value="ECO:0007669"/>
    <property type="project" value="UniProtKB-KW"/>
</dbReference>
<dbReference type="OrthoDB" id="9767256at2"/>
<dbReference type="InterPro" id="IPR016164">
    <property type="entry name" value="FAD-linked_Oxase-like_C"/>
</dbReference>
<dbReference type="InterPro" id="IPR004113">
    <property type="entry name" value="FAD-bd_oxidored_4_C"/>
</dbReference>
<comment type="caution">
    <text evidence="6">The sequence shown here is derived from an EMBL/GenBank/DDBJ whole genome shotgun (WGS) entry which is preliminary data.</text>
</comment>
<accession>A0A9X5EA93</accession>
<keyword evidence="3" id="KW-0274">FAD</keyword>
<dbReference type="Proteomes" id="UP000031532">
    <property type="component" value="Unassembled WGS sequence"/>
</dbReference>
<evidence type="ECO:0000313" key="7">
    <source>
        <dbReference type="Proteomes" id="UP000031532"/>
    </source>
</evidence>
<dbReference type="InterPro" id="IPR016171">
    <property type="entry name" value="Vanillyl_alc_oxidase_C-sub2"/>
</dbReference>
<comment type="cofactor">
    <cofactor evidence="1">
        <name>FAD</name>
        <dbReference type="ChEBI" id="CHEBI:57692"/>
    </cofactor>
</comment>
<evidence type="ECO:0000313" key="6">
    <source>
        <dbReference type="EMBL" id="NHC36972.1"/>
    </source>
</evidence>
<reference evidence="6 7" key="1">
    <citation type="journal article" date="2015" name="Genome Announc.">
        <title>Draft Genome Sequence of the Terrestrial Cyanobacterium Scytonema millei VB511283, Isolated from Eastern India.</title>
        <authorList>
            <person name="Sen D."/>
            <person name="Chandrababunaidu M.M."/>
            <person name="Singh D."/>
            <person name="Sanghi N."/>
            <person name="Ghorai A."/>
            <person name="Mishra G.P."/>
            <person name="Madduluri M."/>
            <person name="Adhikary S.P."/>
            <person name="Tripathy S."/>
        </authorList>
    </citation>
    <scope>NUCLEOTIDE SEQUENCE [LARGE SCALE GENOMIC DNA]</scope>
    <source>
        <strain evidence="6 7">VB511283</strain>
    </source>
</reference>
<dbReference type="InterPro" id="IPR036318">
    <property type="entry name" value="FAD-bd_PCMH-like_sf"/>
</dbReference>
<dbReference type="GO" id="GO:0071949">
    <property type="term" value="F:FAD binding"/>
    <property type="evidence" value="ECO:0007669"/>
    <property type="project" value="InterPro"/>
</dbReference>
<dbReference type="Gene3D" id="1.10.45.10">
    <property type="entry name" value="Vanillyl-alcohol Oxidase, Chain A, domain 4"/>
    <property type="match status" value="1"/>
</dbReference>
<evidence type="ECO:0000256" key="1">
    <source>
        <dbReference type="ARBA" id="ARBA00001974"/>
    </source>
</evidence>
<sequence length="438" mass="46659">MKAIATQLAAIVSPESVLEWEDIDAMRQEHIKGAIASSIAPSCIVYPQTPAELAAVMAYADSNNWRILVYGSGTKLSWGGLAKNIQVLVSTARLNRLIQHAVGDLTVTVEAGMKFADLQAVLAPTGQFLALDPTAPESATIGGIVATADTNSLRQRYGGVRDQLLGISFVRADGEIAKAGGRVVKNVAGYDLMKLFTGSYGTLGAIAQVTLRVYPLPSASGTVTLTGTAEAIAQATTKLRNSALTPTQADLLSSHLVTTIGIGQGLGLMVRFQSLSASVREQTARLVEMGQQLGLHSTTYSDADEADLWQQLQTQIRSPQPMQAVTCKIGVLPATAVATLLYLDRIALGSAIGTIHVGSGLGVIRFDNTNVKANTVLNMRTHCQNQGGYLSVLEAPAAFKQQLDVWGYRGNALDLMRRIKQQFDPKNVLSPQRFVGEI</sequence>
<organism evidence="6 7">
    <name type="scientific">Scytonema millei VB511283</name>
    <dbReference type="NCBI Taxonomy" id="1245923"/>
    <lineage>
        <taxon>Bacteria</taxon>
        <taxon>Bacillati</taxon>
        <taxon>Cyanobacteriota</taxon>
        <taxon>Cyanophyceae</taxon>
        <taxon>Nostocales</taxon>
        <taxon>Scytonemataceae</taxon>
        <taxon>Scytonema</taxon>
    </lineage>
</organism>
<dbReference type="InterPro" id="IPR016169">
    <property type="entry name" value="FAD-bd_PCMH_sub2"/>
</dbReference>
<dbReference type="PROSITE" id="PS51387">
    <property type="entry name" value="FAD_PCMH"/>
    <property type="match status" value="1"/>
</dbReference>
<dbReference type="InterPro" id="IPR016166">
    <property type="entry name" value="FAD-bd_PCMH"/>
</dbReference>
<dbReference type="Gene3D" id="3.30.465.10">
    <property type="match status" value="1"/>
</dbReference>
<dbReference type="RefSeq" id="WP_039714013.1">
    <property type="nucleotide sequence ID" value="NZ_JTJC03000006.1"/>
</dbReference>
<evidence type="ECO:0000256" key="3">
    <source>
        <dbReference type="ARBA" id="ARBA00022827"/>
    </source>
</evidence>
<evidence type="ECO:0000256" key="4">
    <source>
        <dbReference type="ARBA" id="ARBA00023002"/>
    </source>
</evidence>
<feature type="domain" description="FAD-binding PCMH-type" evidence="5">
    <location>
        <begin position="37"/>
        <end position="216"/>
    </location>
</feature>